<evidence type="ECO:0000313" key="4">
    <source>
        <dbReference type="Proteomes" id="UP000077177"/>
    </source>
</evidence>
<feature type="chain" id="PRO_5008001488" evidence="2">
    <location>
        <begin position="24"/>
        <end position="507"/>
    </location>
</feature>
<evidence type="ECO:0000256" key="2">
    <source>
        <dbReference type="SAM" id="SignalP"/>
    </source>
</evidence>
<name>A0A172U035_9BACT</name>
<reference evidence="3 4" key="2">
    <citation type="journal article" date="2016" name="Int. J. Syst. Evol. Microbiol.">
        <title>Flavisolibacter tropicus sp. nov., isolated from tropical soil.</title>
        <authorList>
            <person name="Lee J.J."/>
            <person name="Kang M.S."/>
            <person name="Kim G.S."/>
            <person name="Lee C.S."/>
            <person name="Lim S."/>
            <person name="Lee J."/>
            <person name="Roh S.H."/>
            <person name="Kang H."/>
            <person name="Ha J.M."/>
            <person name="Bae S."/>
            <person name="Jung H.Y."/>
            <person name="Kim M.K."/>
        </authorList>
    </citation>
    <scope>NUCLEOTIDE SEQUENCE [LARGE SCALE GENOMIC DNA]</scope>
    <source>
        <strain evidence="3 4">LCS9</strain>
    </source>
</reference>
<reference evidence="4" key="1">
    <citation type="submission" date="2015-01" db="EMBL/GenBank/DDBJ databases">
        <title>Flavisolibacter sp./LCS9/ whole genome sequencing.</title>
        <authorList>
            <person name="Kim M.K."/>
            <person name="Srinivasan S."/>
            <person name="Lee J.-J."/>
        </authorList>
    </citation>
    <scope>NUCLEOTIDE SEQUENCE [LARGE SCALE GENOMIC DNA]</scope>
    <source>
        <strain evidence="4">LCS9</strain>
    </source>
</reference>
<organism evidence="3 4">
    <name type="scientific">Flavisolibacter tropicus</name>
    <dbReference type="NCBI Taxonomy" id="1492898"/>
    <lineage>
        <taxon>Bacteria</taxon>
        <taxon>Pseudomonadati</taxon>
        <taxon>Bacteroidota</taxon>
        <taxon>Chitinophagia</taxon>
        <taxon>Chitinophagales</taxon>
        <taxon>Chitinophagaceae</taxon>
        <taxon>Flavisolibacter</taxon>
    </lineage>
</organism>
<keyword evidence="2" id="KW-0732">Signal</keyword>
<keyword evidence="4" id="KW-1185">Reference proteome</keyword>
<dbReference type="RefSeq" id="WP_066407331.1">
    <property type="nucleotide sequence ID" value="NZ_CP011390.1"/>
</dbReference>
<feature type="coiled-coil region" evidence="1">
    <location>
        <begin position="149"/>
        <end position="176"/>
    </location>
</feature>
<protein>
    <submittedName>
        <fullName evidence="3">Uncharacterized protein</fullName>
    </submittedName>
</protein>
<evidence type="ECO:0000313" key="3">
    <source>
        <dbReference type="EMBL" id="ANE52592.1"/>
    </source>
</evidence>
<dbReference type="Proteomes" id="UP000077177">
    <property type="component" value="Chromosome"/>
</dbReference>
<evidence type="ECO:0000256" key="1">
    <source>
        <dbReference type="SAM" id="Coils"/>
    </source>
</evidence>
<dbReference type="EMBL" id="CP011390">
    <property type="protein sequence ID" value="ANE52592.1"/>
    <property type="molecule type" value="Genomic_DNA"/>
</dbReference>
<dbReference type="AlphaFoldDB" id="A0A172U035"/>
<feature type="signal peptide" evidence="2">
    <location>
        <begin position="1"/>
        <end position="23"/>
    </location>
</feature>
<proteinExistence type="predicted"/>
<dbReference type="KEGG" id="fla:SY85_21015"/>
<keyword evidence="1" id="KW-0175">Coiled coil</keyword>
<gene>
    <name evidence="3" type="ORF">SY85_21015</name>
</gene>
<sequence length="507" mass="56927">MKKKHLRFLFLSISILTLSTAIGQTKSNGTKKTAANDSDFEVPLTPGEKANAKLTEELVQNYLEYIKGQTQKQNTGMSVADKSAKLIEYFNTNGLIQDKLAKLYDTKFSKPVTFKALPNEPAKFHLLAGIQEPIINLPVALATYTERTAEAYLGKIDKAEDEAKRAAQELAGETKVVQTYKKGGDEAVKKMYEEEVNASFKNNPVLAQMDVAALQKMSQKEREEYVRKMTAAQTGGATPEQIQKMTPDQKRAMAEQMMRNQSGQSAQSAFTQEMMTNKAFAKRFNEAGTEEKQKIYKEFEERYYGQAGKPASATASNQQKGASTQNIAQVRELQEFQNKTTQVIKKLEADLTVIGNRQSDYDRAIRLKAGTLTQWVKKSMDASPRVSRSEYGTEILYEGEIKHAAGAMFYELEQEKTVKETEIWYAKVKVHGEALRELENLAAAYSKTSSDDIKLQVASLRAGGFESIRQLLKEADRISNNAASAQYQFNCEILHDCKDPRQDKRRS</sequence>
<accession>A0A172U035</accession>